<evidence type="ECO:0000256" key="2">
    <source>
        <dbReference type="ARBA" id="ARBA00012782"/>
    </source>
</evidence>
<dbReference type="EMBL" id="AZFH01000039">
    <property type="protein sequence ID" value="KRL81262.1"/>
    <property type="molecule type" value="Genomic_DNA"/>
</dbReference>
<dbReference type="InterPro" id="IPR006679">
    <property type="entry name" value="Adenine_deam"/>
</dbReference>
<dbReference type="Gene3D" id="3.20.20.140">
    <property type="entry name" value="Metal-dependent hydrolases"/>
    <property type="match status" value="1"/>
</dbReference>
<gene>
    <name evidence="6" type="primary">ade</name>
    <name evidence="9" type="ORF">FC36_GL001833</name>
</gene>
<keyword evidence="4 6" id="KW-0464">Manganese</keyword>
<dbReference type="EC" id="3.5.4.2" evidence="2 6"/>
<dbReference type="OrthoDB" id="9775607at2"/>
<evidence type="ECO:0000256" key="1">
    <source>
        <dbReference type="ARBA" id="ARBA00006773"/>
    </source>
</evidence>
<name>A0A0R1TKZ4_9LACO</name>
<dbReference type="HAMAP" id="MF_01518">
    <property type="entry name" value="Adenine_deamin"/>
    <property type="match status" value="1"/>
</dbReference>
<evidence type="ECO:0000256" key="3">
    <source>
        <dbReference type="ARBA" id="ARBA00022801"/>
    </source>
</evidence>
<dbReference type="STRING" id="1423740.FC36_GL001833"/>
<dbReference type="InterPro" id="IPR026912">
    <property type="entry name" value="Adenine_deam_C"/>
</dbReference>
<dbReference type="RefSeq" id="WP_035188905.1">
    <property type="nucleotide sequence ID" value="NZ_AZFH01000039.1"/>
</dbReference>
<accession>A0A0R1TKZ4</accession>
<dbReference type="CDD" id="cd01295">
    <property type="entry name" value="AdeC"/>
    <property type="match status" value="1"/>
</dbReference>
<dbReference type="PANTHER" id="PTHR11113">
    <property type="entry name" value="N-ACETYLGLUCOSAMINE-6-PHOSPHATE DEACETYLASE"/>
    <property type="match status" value="1"/>
</dbReference>
<dbReference type="PATRIC" id="fig|1423740.3.peg.1977"/>
<evidence type="ECO:0000256" key="5">
    <source>
        <dbReference type="ARBA" id="ARBA00047720"/>
    </source>
</evidence>
<protein>
    <recommendedName>
        <fullName evidence="2 6">Adenine deaminase</fullName>
        <shortName evidence="6">Adenase</shortName>
        <shortName evidence="6">Adenine aminase</shortName>
        <ecNumber evidence="2 6">3.5.4.2</ecNumber>
    </recommendedName>
</protein>
<dbReference type="InterPro" id="IPR006680">
    <property type="entry name" value="Amidohydro-rel"/>
</dbReference>
<dbReference type="Proteomes" id="UP000051048">
    <property type="component" value="Unassembled WGS sequence"/>
</dbReference>
<dbReference type="PANTHER" id="PTHR11113:SF2">
    <property type="entry name" value="ADENINE DEAMINASE"/>
    <property type="match status" value="1"/>
</dbReference>
<dbReference type="InterPro" id="IPR011059">
    <property type="entry name" value="Metal-dep_hydrolase_composite"/>
</dbReference>
<dbReference type="InterPro" id="IPR032466">
    <property type="entry name" value="Metal_Hydrolase"/>
</dbReference>
<dbReference type="GO" id="GO:0006146">
    <property type="term" value="P:adenine catabolic process"/>
    <property type="evidence" value="ECO:0007669"/>
    <property type="project" value="InterPro"/>
</dbReference>
<dbReference type="Pfam" id="PF01979">
    <property type="entry name" value="Amidohydro_1"/>
    <property type="match status" value="1"/>
</dbReference>
<dbReference type="AlphaFoldDB" id="A0A0R1TKZ4"/>
<evidence type="ECO:0000256" key="4">
    <source>
        <dbReference type="ARBA" id="ARBA00023211"/>
    </source>
</evidence>
<evidence type="ECO:0000259" key="8">
    <source>
        <dbReference type="Pfam" id="PF13382"/>
    </source>
</evidence>
<comment type="catalytic activity">
    <reaction evidence="5 6">
        <text>adenine + H2O + H(+) = hypoxanthine + NH4(+)</text>
        <dbReference type="Rhea" id="RHEA:23688"/>
        <dbReference type="ChEBI" id="CHEBI:15377"/>
        <dbReference type="ChEBI" id="CHEBI:15378"/>
        <dbReference type="ChEBI" id="CHEBI:16708"/>
        <dbReference type="ChEBI" id="CHEBI:17368"/>
        <dbReference type="ChEBI" id="CHEBI:28938"/>
        <dbReference type="EC" id="3.5.4.2"/>
    </reaction>
</comment>
<dbReference type="NCBIfam" id="TIGR01178">
    <property type="entry name" value="ade"/>
    <property type="match status" value="1"/>
</dbReference>
<evidence type="ECO:0000313" key="9">
    <source>
        <dbReference type="EMBL" id="KRL81262.1"/>
    </source>
</evidence>
<keyword evidence="3 6" id="KW-0378">Hydrolase</keyword>
<comment type="caution">
    <text evidence="9">The sequence shown here is derived from an EMBL/GenBank/DDBJ whole genome shotgun (WGS) entry which is preliminary data.</text>
</comment>
<evidence type="ECO:0000313" key="10">
    <source>
        <dbReference type="Proteomes" id="UP000051048"/>
    </source>
</evidence>
<evidence type="ECO:0000259" key="7">
    <source>
        <dbReference type="Pfam" id="PF01979"/>
    </source>
</evidence>
<comment type="cofactor">
    <cofactor evidence="6">
        <name>Mn(2+)</name>
        <dbReference type="ChEBI" id="CHEBI:29035"/>
    </cofactor>
</comment>
<feature type="domain" description="Adenine deaminase C-terminal" evidence="8">
    <location>
        <begin position="401"/>
        <end position="569"/>
    </location>
</feature>
<proteinExistence type="inferred from homology"/>
<organism evidence="9 10">
    <name type="scientific">Ligilactobacillus equi DSM 15833 = JCM 10991</name>
    <dbReference type="NCBI Taxonomy" id="1423740"/>
    <lineage>
        <taxon>Bacteria</taxon>
        <taxon>Bacillati</taxon>
        <taxon>Bacillota</taxon>
        <taxon>Bacilli</taxon>
        <taxon>Lactobacillales</taxon>
        <taxon>Lactobacillaceae</taxon>
        <taxon>Ligilactobacillus</taxon>
    </lineage>
</organism>
<dbReference type="SUPFAM" id="SSF51556">
    <property type="entry name" value="Metallo-dependent hydrolases"/>
    <property type="match status" value="1"/>
</dbReference>
<comment type="similarity">
    <text evidence="1 6">Belongs to the metallo-dependent hydrolases superfamily. Adenine deaminase family.</text>
</comment>
<dbReference type="SUPFAM" id="SSF51338">
    <property type="entry name" value="Composite domain of metallo-dependent hydrolases"/>
    <property type="match status" value="1"/>
</dbReference>
<dbReference type="GO" id="GO:0000034">
    <property type="term" value="F:adenine deaminase activity"/>
    <property type="evidence" value="ECO:0007669"/>
    <property type="project" value="UniProtKB-UniRule"/>
</dbReference>
<reference evidence="9 10" key="1">
    <citation type="journal article" date="2015" name="Genome Announc.">
        <title>Expanding the biotechnology potential of lactobacilli through comparative genomics of 213 strains and associated genera.</title>
        <authorList>
            <person name="Sun Z."/>
            <person name="Harris H.M."/>
            <person name="McCann A."/>
            <person name="Guo C."/>
            <person name="Argimon S."/>
            <person name="Zhang W."/>
            <person name="Yang X."/>
            <person name="Jeffery I.B."/>
            <person name="Cooney J.C."/>
            <person name="Kagawa T.F."/>
            <person name="Liu W."/>
            <person name="Song Y."/>
            <person name="Salvetti E."/>
            <person name="Wrobel A."/>
            <person name="Rasinkangas P."/>
            <person name="Parkhill J."/>
            <person name="Rea M.C."/>
            <person name="O'Sullivan O."/>
            <person name="Ritari J."/>
            <person name="Douillard F.P."/>
            <person name="Paul Ross R."/>
            <person name="Yang R."/>
            <person name="Briner A.E."/>
            <person name="Felis G.E."/>
            <person name="de Vos W.M."/>
            <person name="Barrangou R."/>
            <person name="Klaenhammer T.R."/>
            <person name="Caufield P.W."/>
            <person name="Cui Y."/>
            <person name="Zhang H."/>
            <person name="O'Toole P.W."/>
        </authorList>
    </citation>
    <scope>NUCLEOTIDE SEQUENCE [LARGE SCALE GENOMIC DNA]</scope>
    <source>
        <strain evidence="9 10">DSM 15833</strain>
    </source>
</reference>
<dbReference type="Pfam" id="PF13382">
    <property type="entry name" value="Adenine_deam_C"/>
    <property type="match status" value="1"/>
</dbReference>
<sequence length="577" mass="62145">MNTNQLTHLISVANGRQKADLLLKNTRMVDVYQGKIIQTDVALVDGKIAGFGSDYQAKKVHDLAGQYLVPGLIESHIHIESSYVSPAEFGRIFLPHGTTTIMADPHEIVNVAGLEGLKYMCADAQNTALDIHYLMPSCVPATPLESSGANLTATDIEPYLQAGKVDGLAEFMDFKGVISARSDVIAKLLAAQKSGKRIDGHAPKIFGKDLNAYVAAGILNDHECSTIAEMHDRISRGMYVMLREGTVCHDLPTLLKGVTATNSRRCVLAGDDVQAKTVLTKGHLDHNIRLAIKNGLTPITAIQMATLNSAEMCGLDDRGAIAPGKRADLLVVSDLENFKVEEVFVKGQLTARAGHYLPKTKHASIQKVSATMKIANFTSDKLKLKLKQNKVRAIEIIPGEVLTNEAHVEVQTDAEGDFVYQADQDLTKIAVVERHHQTGHVFTGLLKGYGIRAGAIAISIGHDSHNVIVTGTNDADMACAVQNLQIQKGGITLVKDGQVIASMPLPIAGLMSNLSAPEVIAQQDLVDQVAHEELGIPAEINPIMTLSFMPLAVIPSLKITDQGLVDVNQLEFVPLEV</sequence>
<feature type="domain" description="Amidohydrolase-related" evidence="7">
    <location>
        <begin position="67"/>
        <end position="349"/>
    </location>
</feature>
<dbReference type="Gene3D" id="2.30.40.10">
    <property type="entry name" value="Urease, subunit C, domain 1"/>
    <property type="match status" value="1"/>
</dbReference>
<evidence type="ECO:0000256" key="6">
    <source>
        <dbReference type="HAMAP-Rule" id="MF_01518"/>
    </source>
</evidence>